<keyword evidence="1" id="KW-1133">Transmembrane helix</keyword>
<dbReference type="EMBL" id="JAJJMB010016409">
    <property type="protein sequence ID" value="KAI3847433.1"/>
    <property type="molecule type" value="Genomic_DNA"/>
</dbReference>
<comment type="caution">
    <text evidence="3">The sequence shown here is derived from an EMBL/GenBank/DDBJ whole genome shotgun (WGS) entry which is preliminary data.</text>
</comment>
<accession>A0AAD4X5B0</accession>
<evidence type="ECO:0000313" key="4">
    <source>
        <dbReference type="Proteomes" id="UP001202328"/>
    </source>
</evidence>
<keyword evidence="1" id="KW-0812">Transmembrane</keyword>
<proteinExistence type="predicted"/>
<gene>
    <name evidence="3" type="ORF">MKW98_032759</name>
</gene>
<dbReference type="Pfam" id="PF03080">
    <property type="entry name" value="Neprosin"/>
    <property type="match status" value="1"/>
</dbReference>
<evidence type="ECO:0000256" key="1">
    <source>
        <dbReference type="SAM" id="Phobius"/>
    </source>
</evidence>
<name>A0AAD4X5B0_9MAGN</name>
<evidence type="ECO:0000259" key="2">
    <source>
        <dbReference type="PROSITE" id="PS52045"/>
    </source>
</evidence>
<dbReference type="Gene3D" id="3.90.1320.10">
    <property type="entry name" value="Outer-capsid protein sigma 3, large lobe"/>
    <property type="match status" value="1"/>
</dbReference>
<sequence length="383" mass="42912">MAPFFNSEIVHFAALLGSLIVTYHVVIVVEGIVDMKSRLTKQEELSIESQLNTLNKPPIKTMHAPWGDIYDCIEFHKQPAFDHPLLKNHKIEIKQEIVSTNSLKTFMNQLDGCPKGTVPIRRTSREDLIAAKLSVNGPDDQYRAGISYDTKSGETIYGASGEMTVWNPNVYPDQFSSAEIALQSGSQDHINVIKYGWMVNPQLYGNNVTRGFAYWTTDGGKITGCYNTLCYGFIQTHSHYTPDMPFVDTSNIGGEQIYFTAQITLDKQEGKWWLTLQDSIRIGYWPEEFFPAFAPGVASVFWGGRVKSSQYGISPPMGSGQPINDHFADAGFIDKIQYFNMDSYPLQPEKPTDTIDCSEHYKAQYYPDHNALYSGGSGGAECK</sequence>
<dbReference type="InterPro" id="IPR004314">
    <property type="entry name" value="Neprosin"/>
</dbReference>
<feature type="domain" description="Neprosin PEP catalytic" evidence="2">
    <location>
        <begin position="134"/>
        <end position="383"/>
    </location>
</feature>
<evidence type="ECO:0000313" key="3">
    <source>
        <dbReference type="EMBL" id="KAI3847433.1"/>
    </source>
</evidence>
<dbReference type="PROSITE" id="PS52045">
    <property type="entry name" value="NEPROSIN_PEP_CD"/>
    <property type="match status" value="1"/>
</dbReference>
<reference evidence="3" key="1">
    <citation type="submission" date="2022-04" db="EMBL/GenBank/DDBJ databases">
        <title>A functionally conserved STORR gene fusion in Papaver species that diverged 16.8 million years ago.</title>
        <authorList>
            <person name="Catania T."/>
        </authorList>
    </citation>
    <scope>NUCLEOTIDE SEQUENCE</scope>
    <source>
        <strain evidence="3">S-188037</strain>
    </source>
</reference>
<dbReference type="Proteomes" id="UP001202328">
    <property type="component" value="Unassembled WGS sequence"/>
</dbReference>
<organism evidence="3 4">
    <name type="scientific">Papaver atlanticum</name>
    <dbReference type="NCBI Taxonomy" id="357466"/>
    <lineage>
        <taxon>Eukaryota</taxon>
        <taxon>Viridiplantae</taxon>
        <taxon>Streptophyta</taxon>
        <taxon>Embryophyta</taxon>
        <taxon>Tracheophyta</taxon>
        <taxon>Spermatophyta</taxon>
        <taxon>Magnoliopsida</taxon>
        <taxon>Ranunculales</taxon>
        <taxon>Papaveraceae</taxon>
        <taxon>Papaveroideae</taxon>
        <taxon>Papaver</taxon>
    </lineage>
</organism>
<dbReference type="PANTHER" id="PTHR31589">
    <property type="entry name" value="PROTEIN, PUTATIVE (DUF239)-RELATED-RELATED"/>
    <property type="match status" value="1"/>
</dbReference>
<feature type="transmembrane region" description="Helical" evidence="1">
    <location>
        <begin position="12"/>
        <end position="33"/>
    </location>
</feature>
<keyword evidence="1" id="KW-0472">Membrane</keyword>
<dbReference type="Pfam" id="PF14365">
    <property type="entry name" value="Neprosin_AP"/>
    <property type="match status" value="1"/>
</dbReference>
<keyword evidence="4" id="KW-1185">Reference proteome</keyword>
<dbReference type="InterPro" id="IPR053168">
    <property type="entry name" value="Glutamic_endopeptidase"/>
</dbReference>
<dbReference type="PANTHER" id="PTHR31589:SF246">
    <property type="entry name" value="CARBOXYL-TERMINAL PEPTIDASE"/>
    <property type="match status" value="1"/>
</dbReference>
<dbReference type="AlphaFoldDB" id="A0AAD4X5B0"/>
<dbReference type="InterPro" id="IPR025521">
    <property type="entry name" value="Neprosin_propep"/>
</dbReference>
<protein>
    <recommendedName>
        <fullName evidence="2">Neprosin PEP catalytic domain-containing protein</fullName>
    </recommendedName>
</protein>